<evidence type="ECO:0000313" key="2">
    <source>
        <dbReference type="Proteomes" id="UP000377798"/>
    </source>
</evidence>
<keyword evidence="2" id="KW-1185">Reference proteome</keyword>
<comment type="caution">
    <text evidence="1">The sequence shown here is derived from an EMBL/GenBank/DDBJ whole genome shotgun (WGS) entry which is preliminary data.</text>
</comment>
<reference evidence="1 2" key="1">
    <citation type="submission" date="2019-02" db="EMBL/GenBank/DDBJ databases">
        <authorList>
            <consortium name="Pathogen Informatics"/>
        </authorList>
    </citation>
    <scope>NUCLEOTIDE SEQUENCE [LARGE SCALE GENOMIC DNA]</scope>
    <source>
        <strain evidence="1 2">3012STDY7089603</strain>
    </source>
</reference>
<gene>
    <name evidence="1" type="ORF">NCTC13150_01102</name>
</gene>
<dbReference type="AlphaFoldDB" id="A0A8H2M7H6"/>
<dbReference type="RefSeq" id="WP_131749192.1">
    <property type="nucleotide sequence ID" value="NZ_CAACYI010000001.1"/>
</dbReference>
<dbReference type="EMBL" id="CAACYI010000001">
    <property type="protein sequence ID" value="VFB16552.1"/>
    <property type="molecule type" value="Genomic_DNA"/>
</dbReference>
<accession>A0A8H2M7H6</accession>
<evidence type="ECO:0000313" key="1">
    <source>
        <dbReference type="EMBL" id="VFB16552.1"/>
    </source>
</evidence>
<protein>
    <submittedName>
        <fullName evidence="1">Uncharacterized protein</fullName>
    </submittedName>
</protein>
<name>A0A8H2M7H6_9FIRM</name>
<sequence length="77" mass="8975">MEKPTYKEFYDAVVEDYRPSNMLTGEAFDKAIKENEDVILGDYKDFCKSIDSGRAEEMGWELKDRVSATSYNLYMLI</sequence>
<proteinExistence type="predicted"/>
<organism evidence="1 2">
    <name type="scientific">Urinicoccus massiliensis</name>
    <dbReference type="NCBI Taxonomy" id="1723382"/>
    <lineage>
        <taxon>Bacteria</taxon>
        <taxon>Bacillati</taxon>
        <taxon>Bacillota</taxon>
        <taxon>Tissierellia</taxon>
        <taxon>Tissierellales</taxon>
        <taxon>Peptoniphilaceae</taxon>
        <taxon>Urinicoccus</taxon>
    </lineage>
</organism>
<dbReference type="Proteomes" id="UP000377798">
    <property type="component" value="Unassembled WGS sequence"/>
</dbReference>